<organism evidence="3 4">
    <name type="scientific">Lentzea flaviverrucosa</name>
    <dbReference type="NCBI Taxonomy" id="200379"/>
    <lineage>
        <taxon>Bacteria</taxon>
        <taxon>Bacillati</taxon>
        <taxon>Actinomycetota</taxon>
        <taxon>Actinomycetes</taxon>
        <taxon>Pseudonocardiales</taxon>
        <taxon>Pseudonocardiaceae</taxon>
        <taxon>Lentzea</taxon>
    </lineage>
</organism>
<dbReference type="AlphaFoldDB" id="A0A1H9NWA6"/>
<dbReference type="InterPro" id="IPR000182">
    <property type="entry name" value="GNAT_dom"/>
</dbReference>
<dbReference type="SUPFAM" id="SSF55729">
    <property type="entry name" value="Acyl-CoA N-acyltransferases (Nat)"/>
    <property type="match status" value="1"/>
</dbReference>
<sequence length="243" mass="26423">MIEGFTWRPLTRDDAQTSADLLNAIEAVDKIGENYTAEDTLTELVDPYADLERGSLAAFDGDVVVGFMKIQYRPTASEAHRVSLDGGVHPAYRRQGIGTRLVRAGIESARVLHALHRPALRLAINVHKAEHISSLSDLLSAAGFTPFRYFQRMEHAPRRRAVRRPADRTVVGGDRRGVPARAQRGVPRELGLDADAGGALEEQGDQPGVPPLRQLPAARGRRGGGRPAGDDELGGRHRGHRGS</sequence>
<evidence type="ECO:0000259" key="2">
    <source>
        <dbReference type="PROSITE" id="PS51186"/>
    </source>
</evidence>
<protein>
    <submittedName>
        <fullName evidence="3">Acetyltransferase (GNAT) family protein</fullName>
    </submittedName>
</protein>
<evidence type="ECO:0000313" key="4">
    <source>
        <dbReference type="Proteomes" id="UP000199028"/>
    </source>
</evidence>
<evidence type="ECO:0000256" key="1">
    <source>
        <dbReference type="SAM" id="MobiDB-lite"/>
    </source>
</evidence>
<accession>A0A1H9NWA6</accession>
<dbReference type="EMBL" id="FOFT01000005">
    <property type="protein sequence ID" value="SER40151.1"/>
    <property type="molecule type" value="Genomic_DNA"/>
</dbReference>
<reference evidence="4" key="1">
    <citation type="submission" date="2016-10" db="EMBL/GenBank/DDBJ databases">
        <authorList>
            <person name="Varghese N."/>
            <person name="Submissions S."/>
        </authorList>
    </citation>
    <scope>NUCLEOTIDE SEQUENCE [LARGE SCALE GENOMIC DNA]</scope>
    <source>
        <strain evidence="4">CGMCC 4.578</strain>
    </source>
</reference>
<dbReference type="Proteomes" id="UP000199028">
    <property type="component" value="Unassembled WGS sequence"/>
</dbReference>
<keyword evidence="3" id="KW-0808">Transferase</keyword>
<dbReference type="GO" id="GO:0016747">
    <property type="term" value="F:acyltransferase activity, transferring groups other than amino-acyl groups"/>
    <property type="evidence" value="ECO:0007669"/>
    <property type="project" value="InterPro"/>
</dbReference>
<feature type="domain" description="N-acetyltransferase" evidence="2">
    <location>
        <begin position="5"/>
        <end position="169"/>
    </location>
</feature>
<feature type="region of interest" description="Disordered" evidence="1">
    <location>
        <begin position="157"/>
        <end position="243"/>
    </location>
</feature>
<dbReference type="CDD" id="cd04301">
    <property type="entry name" value="NAT_SF"/>
    <property type="match status" value="1"/>
</dbReference>
<name>A0A1H9NWA6_9PSEU</name>
<evidence type="ECO:0000313" key="3">
    <source>
        <dbReference type="EMBL" id="SER40151.1"/>
    </source>
</evidence>
<dbReference type="PROSITE" id="PS51186">
    <property type="entry name" value="GNAT"/>
    <property type="match status" value="1"/>
</dbReference>
<dbReference type="Pfam" id="PF00583">
    <property type="entry name" value="Acetyltransf_1"/>
    <property type="match status" value="1"/>
</dbReference>
<dbReference type="InterPro" id="IPR016181">
    <property type="entry name" value="Acyl_CoA_acyltransferase"/>
</dbReference>
<dbReference type="Gene3D" id="3.40.630.30">
    <property type="match status" value="1"/>
</dbReference>
<keyword evidence="4" id="KW-1185">Reference proteome</keyword>
<gene>
    <name evidence="3" type="ORF">SAMN05216195_10584</name>
</gene>
<proteinExistence type="predicted"/>